<comment type="caution">
    <text evidence="2">The sequence shown here is derived from an EMBL/GenBank/DDBJ whole genome shotgun (WGS) entry which is preliminary data.</text>
</comment>
<evidence type="ECO:0000256" key="1">
    <source>
        <dbReference type="SAM" id="Phobius"/>
    </source>
</evidence>
<dbReference type="EMBL" id="JACPUR010000017">
    <property type="protein sequence ID" value="MBI3127392.1"/>
    <property type="molecule type" value="Genomic_DNA"/>
</dbReference>
<feature type="transmembrane region" description="Helical" evidence="1">
    <location>
        <begin position="46"/>
        <end position="68"/>
    </location>
</feature>
<dbReference type="GO" id="GO:0015385">
    <property type="term" value="F:sodium:proton antiporter activity"/>
    <property type="evidence" value="ECO:0007669"/>
    <property type="project" value="TreeGrafter"/>
</dbReference>
<dbReference type="PANTHER" id="PTHR34703">
    <property type="entry name" value="ANTIPORTER SUBUNIT MNHG2-RELATED"/>
    <property type="match status" value="1"/>
</dbReference>
<gene>
    <name evidence="2" type="ORF">HYZ11_07290</name>
</gene>
<proteinExistence type="predicted"/>
<keyword evidence="1" id="KW-0812">Transmembrane</keyword>
<accession>A0A932MNA8</accession>
<dbReference type="InterPro" id="IPR005133">
    <property type="entry name" value="PhaG_MnhG_YufB"/>
</dbReference>
<dbReference type="AlphaFoldDB" id="A0A932MNA8"/>
<dbReference type="Pfam" id="PF03334">
    <property type="entry name" value="PhaG_MnhG_YufB"/>
    <property type="match status" value="1"/>
</dbReference>
<keyword evidence="1" id="KW-0472">Membrane</keyword>
<protein>
    <submittedName>
        <fullName evidence="2">Monovalent cation/H(+) antiporter subunit G</fullName>
    </submittedName>
</protein>
<dbReference type="NCBIfam" id="NF009314">
    <property type="entry name" value="PRK12674.1-2"/>
    <property type="match status" value="1"/>
</dbReference>
<keyword evidence="1" id="KW-1133">Transmembrane helix</keyword>
<evidence type="ECO:0000313" key="3">
    <source>
        <dbReference type="Proteomes" id="UP000782312"/>
    </source>
</evidence>
<reference evidence="2" key="1">
    <citation type="submission" date="2020-07" db="EMBL/GenBank/DDBJ databases">
        <title>Huge and variable diversity of episymbiotic CPR bacteria and DPANN archaea in groundwater ecosystems.</title>
        <authorList>
            <person name="He C.Y."/>
            <person name="Keren R."/>
            <person name="Whittaker M."/>
            <person name="Farag I.F."/>
            <person name="Doudna J."/>
            <person name="Cate J.H.D."/>
            <person name="Banfield J.F."/>
        </authorList>
    </citation>
    <scope>NUCLEOTIDE SEQUENCE</scope>
    <source>
        <strain evidence="2">NC_groundwater_763_Ag_S-0.2um_68_21</strain>
    </source>
</reference>
<dbReference type="PANTHER" id="PTHR34703:SF1">
    <property type="entry name" value="ANTIPORTER SUBUNIT MNHG2-RELATED"/>
    <property type="match status" value="1"/>
</dbReference>
<organism evidence="2 3">
    <name type="scientific">Tectimicrobiota bacterium</name>
    <dbReference type="NCBI Taxonomy" id="2528274"/>
    <lineage>
        <taxon>Bacteria</taxon>
        <taxon>Pseudomonadati</taxon>
        <taxon>Nitrospinota/Tectimicrobiota group</taxon>
        <taxon>Candidatus Tectimicrobiota</taxon>
    </lineage>
</organism>
<name>A0A932MNA8_UNCTE</name>
<dbReference type="NCBIfam" id="TIGR01300">
    <property type="entry name" value="CPA3_mnhG_phaG"/>
    <property type="match status" value="1"/>
</dbReference>
<sequence length="108" mass="11912">MLVASIGLIRLPDVYSRMHAATKAATFGMLGILLAVILYFQEAAVSTHAILAIFFIFLTVPVAAHLIARAAYRRGPALAEVTRLDEYGPYLQRERSTSQPKNDISEHI</sequence>
<feature type="transmembrane region" description="Helical" evidence="1">
    <location>
        <begin position="20"/>
        <end position="40"/>
    </location>
</feature>
<evidence type="ECO:0000313" key="2">
    <source>
        <dbReference type="EMBL" id="MBI3127392.1"/>
    </source>
</evidence>
<dbReference type="Proteomes" id="UP000782312">
    <property type="component" value="Unassembled WGS sequence"/>
</dbReference>